<comment type="caution">
    <text evidence="2">The sequence shown here is derived from an EMBL/GenBank/DDBJ whole genome shotgun (WGS) entry which is preliminary data.</text>
</comment>
<reference evidence="3" key="1">
    <citation type="journal article" date="2019" name="Int. J. Syst. Evol. Microbiol.">
        <title>The Global Catalogue of Microorganisms (GCM) 10K type strain sequencing project: providing services to taxonomists for standard genome sequencing and annotation.</title>
        <authorList>
            <consortium name="The Broad Institute Genomics Platform"/>
            <consortium name="The Broad Institute Genome Sequencing Center for Infectious Disease"/>
            <person name="Wu L."/>
            <person name="Ma J."/>
        </authorList>
    </citation>
    <scope>NUCLEOTIDE SEQUENCE [LARGE SCALE GENOMIC DNA]</scope>
    <source>
        <strain evidence="3">CECT 8655</strain>
    </source>
</reference>
<accession>A0ABV8R888</accession>
<feature type="transmembrane region" description="Helical" evidence="1">
    <location>
        <begin position="7"/>
        <end position="27"/>
    </location>
</feature>
<dbReference type="RefSeq" id="WP_377408483.1">
    <property type="nucleotide sequence ID" value="NZ_JBHSCY010000001.1"/>
</dbReference>
<feature type="transmembrane region" description="Helical" evidence="1">
    <location>
        <begin position="33"/>
        <end position="50"/>
    </location>
</feature>
<gene>
    <name evidence="2" type="ORF">ACFOWD_04540</name>
</gene>
<keyword evidence="1" id="KW-0472">Membrane</keyword>
<dbReference type="Proteomes" id="UP001595826">
    <property type="component" value="Unassembled WGS sequence"/>
</dbReference>
<name>A0ABV8R888_9FLAO</name>
<evidence type="ECO:0000256" key="1">
    <source>
        <dbReference type="SAM" id="Phobius"/>
    </source>
</evidence>
<keyword evidence="1" id="KW-0812">Transmembrane</keyword>
<organism evidence="2 3">
    <name type="scientific">Polaribacter marinivivus</name>
    <dbReference type="NCBI Taxonomy" id="1524260"/>
    <lineage>
        <taxon>Bacteria</taxon>
        <taxon>Pseudomonadati</taxon>
        <taxon>Bacteroidota</taxon>
        <taxon>Flavobacteriia</taxon>
        <taxon>Flavobacteriales</taxon>
        <taxon>Flavobacteriaceae</taxon>
    </lineage>
</organism>
<sequence>MNTLKYIIPFLFPLLIILFGLITYNVLELEPNFYTILINIGLAYILSPKYKIVQKQDGEEEQMKWLFYKKVVIRKI</sequence>
<evidence type="ECO:0000313" key="2">
    <source>
        <dbReference type="EMBL" id="MFC4268165.1"/>
    </source>
</evidence>
<evidence type="ECO:0000313" key="3">
    <source>
        <dbReference type="Proteomes" id="UP001595826"/>
    </source>
</evidence>
<keyword evidence="1" id="KW-1133">Transmembrane helix</keyword>
<keyword evidence="3" id="KW-1185">Reference proteome</keyword>
<dbReference type="EMBL" id="JBHSCY010000001">
    <property type="protein sequence ID" value="MFC4268165.1"/>
    <property type="molecule type" value="Genomic_DNA"/>
</dbReference>
<protein>
    <submittedName>
        <fullName evidence="2">Uncharacterized protein</fullName>
    </submittedName>
</protein>
<proteinExistence type="predicted"/>